<keyword evidence="2" id="KW-1185">Reference proteome</keyword>
<reference evidence="1 2" key="1">
    <citation type="journal article" date="2018" name="J. Allergy Clin. Immunol.">
        <title>High-quality assembly of Dermatophagoides pteronyssinus genome and transcriptome reveals a wide range of novel allergens.</title>
        <authorList>
            <person name="Liu X.Y."/>
            <person name="Yang K.Y."/>
            <person name="Wang M.Q."/>
            <person name="Kwok J.S."/>
            <person name="Zeng X."/>
            <person name="Yang Z."/>
            <person name="Xiao X.J."/>
            <person name="Lau C.P."/>
            <person name="Li Y."/>
            <person name="Huang Z.M."/>
            <person name="Ba J.G."/>
            <person name="Yim A.K."/>
            <person name="Ouyang C.Y."/>
            <person name="Ngai S.M."/>
            <person name="Chan T.F."/>
            <person name="Leung E.L."/>
            <person name="Liu L."/>
            <person name="Liu Z.G."/>
            <person name="Tsui S.K."/>
        </authorList>
    </citation>
    <scope>NUCLEOTIDE SEQUENCE [LARGE SCALE GENOMIC DNA]</scope>
    <source>
        <strain evidence="1">Derp</strain>
    </source>
</reference>
<dbReference type="EMBL" id="NJHN03000044">
    <property type="protein sequence ID" value="KAH9421243.1"/>
    <property type="molecule type" value="Genomic_DNA"/>
</dbReference>
<gene>
    <name evidence="1" type="ORF">DERP_012816</name>
</gene>
<sequence>MRRSSLSISLICVENLVICRRSLSSSSLSLLSGGRFNVSFDTDFFCFVLLDKLWNSEIFRCFNHGHIVILMTLLFIRADKLFYCVNE</sequence>
<proteinExistence type="predicted"/>
<dbReference type="Proteomes" id="UP000887458">
    <property type="component" value="Unassembled WGS sequence"/>
</dbReference>
<name>A0ABQ8JF87_DERPT</name>
<evidence type="ECO:0000313" key="1">
    <source>
        <dbReference type="EMBL" id="KAH9421243.1"/>
    </source>
</evidence>
<evidence type="ECO:0000313" key="2">
    <source>
        <dbReference type="Proteomes" id="UP000887458"/>
    </source>
</evidence>
<comment type="caution">
    <text evidence="1">The sequence shown here is derived from an EMBL/GenBank/DDBJ whole genome shotgun (WGS) entry which is preliminary data.</text>
</comment>
<reference evidence="1 2" key="2">
    <citation type="journal article" date="2022" name="Mol. Biol. Evol.">
        <title>Comparative Genomics Reveals Insights into the Divergent Evolution of Astigmatic Mites and Household Pest Adaptations.</title>
        <authorList>
            <person name="Xiong Q."/>
            <person name="Wan A.T."/>
            <person name="Liu X."/>
            <person name="Fung C.S."/>
            <person name="Xiao X."/>
            <person name="Malainual N."/>
            <person name="Hou J."/>
            <person name="Wang L."/>
            <person name="Wang M."/>
            <person name="Yang K.Y."/>
            <person name="Cui Y."/>
            <person name="Leung E.L."/>
            <person name="Nong W."/>
            <person name="Shin S.K."/>
            <person name="Au S.W."/>
            <person name="Jeong K.Y."/>
            <person name="Chew F.T."/>
            <person name="Hui J.H."/>
            <person name="Leung T.F."/>
            <person name="Tungtrongchitr A."/>
            <person name="Zhong N."/>
            <person name="Liu Z."/>
            <person name="Tsui S.K."/>
        </authorList>
    </citation>
    <scope>NUCLEOTIDE SEQUENCE [LARGE SCALE GENOMIC DNA]</scope>
    <source>
        <strain evidence="1">Derp</strain>
    </source>
</reference>
<protein>
    <submittedName>
        <fullName evidence="1">Uncharacterized protein</fullName>
    </submittedName>
</protein>
<accession>A0ABQ8JF87</accession>
<organism evidence="1 2">
    <name type="scientific">Dermatophagoides pteronyssinus</name>
    <name type="common">European house dust mite</name>
    <dbReference type="NCBI Taxonomy" id="6956"/>
    <lineage>
        <taxon>Eukaryota</taxon>
        <taxon>Metazoa</taxon>
        <taxon>Ecdysozoa</taxon>
        <taxon>Arthropoda</taxon>
        <taxon>Chelicerata</taxon>
        <taxon>Arachnida</taxon>
        <taxon>Acari</taxon>
        <taxon>Acariformes</taxon>
        <taxon>Sarcoptiformes</taxon>
        <taxon>Astigmata</taxon>
        <taxon>Psoroptidia</taxon>
        <taxon>Analgoidea</taxon>
        <taxon>Pyroglyphidae</taxon>
        <taxon>Dermatophagoidinae</taxon>
        <taxon>Dermatophagoides</taxon>
    </lineage>
</organism>